<evidence type="ECO:0000313" key="2">
    <source>
        <dbReference type="Proteomes" id="UP000553632"/>
    </source>
</evidence>
<protein>
    <submittedName>
        <fullName evidence="1">Uncharacterized protein</fullName>
    </submittedName>
</protein>
<dbReference type="AlphaFoldDB" id="A0A7J6RBP6"/>
<organism evidence="1 2">
    <name type="scientific">Perkinsus olseni</name>
    <name type="common">Perkinsus atlanticus</name>
    <dbReference type="NCBI Taxonomy" id="32597"/>
    <lineage>
        <taxon>Eukaryota</taxon>
        <taxon>Sar</taxon>
        <taxon>Alveolata</taxon>
        <taxon>Perkinsozoa</taxon>
        <taxon>Perkinsea</taxon>
        <taxon>Perkinsida</taxon>
        <taxon>Perkinsidae</taxon>
        <taxon>Perkinsus</taxon>
    </lineage>
</organism>
<keyword evidence="2" id="KW-1185">Reference proteome</keyword>
<name>A0A7J6RBP6_PEROL</name>
<reference evidence="1 2" key="1">
    <citation type="submission" date="2020-04" db="EMBL/GenBank/DDBJ databases">
        <title>Perkinsus olseni comparative genomics.</title>
        <authorList>
            <person name="Bogema D.R."/>
        </authorList>
    </citation>
    <scope>NUCLEOTIDE SEQUENCE [LARGE SCALE GENOMIC DNA]</scope>
    <source>
        <strain evidence="1 2">ATCC PRA-207</strain>
    </source>
</reference>
<proteinExistence type="predicted"/>
<sequence>MPFSTLVSLYIAVAEERLESGQVTEAAEMLLKATQAIGEKGGTKPQKKKRIMK</sequence>
<feature type="non-terminal residue" evidence="1">
    <location>
        <position position="53"/>
    </location>
</feature>
<dbReference type="EMBL" id="JABANO010026835">
    <property type="protein sequence ID" value="KAF4717832.1"/>
    <property type="molecule type" value="Genomic_DNA"/>
</dbReference>
<gene>
    <name evidence="1" type="ORF">FOZ63_019409</name>
</gene>
<dbReference type="Proteomes" id="UP000553632">
    <property type="component" value="Unassembled WGS sequence"/>
</dbReference>
<accession>A0A7J6RBP6</accession>
<comment type="caution">
    <text evidence="1">The sequence shown here is derived from an EMBL/GenBank/DDBJ whole genome shotgun (WGS) entry which is preliminary data.</text>
</comment>
<evidence type="ECO:0000313" key="1">
    <source>
        <dbReference type="EMBL" id="KAF4717832.1"/>
    </source>
</evidence>